<comment type="caution">
    <text evidence="12">The sequence shown here is derived from an EMBL/GenBank/DDBJ whole genome shotgun (WGS) entry which is preliminary data.</text>
</comment>
<keyword evidence="2 8" id="KW-0560">Oxidoreductase</keyword>
<dbReference type="InterPro" id="IPR008927">
    <property type="entry name" value="6-PGluconate_DH-like_C_sf"/>
</dbReference>
<feature type="binding site" evidence="7">
    <location>
        <position position="329"/>
    </location>
    <ligand>
        <name>NAD(+)</name>
        <dbReference type="ChEBI" id="CHEBI:57540"/>
    </ligand>
</feature>
<evidence type="ECO:0000256" key="5">
    <source>
        <dbReference type="PIRSR" id="PIRSR000114-1"/>
    </source>
</evidence>
<evidence type="ECO:0000256" key="4">
    <source>
        <dbReference type="ARBA" id="ARBA00048683"/>
    </source>
</evidence>
<feature type="binding site" evidence="6">
    <location>
        <begin position="329"/>
        <end position="330"/>
    </location>
    <ligand>
        <name>substrate</name>
    </ligand>
</feature>
<dbReference type="GO" id="GO:0141152">
    <property type="term" value="F:glycerol-3-phosphate dehydrogenase (NAD+) activity"/>
    <property type="evidence" value="ECO:0007669"/>
    <property type="project" value="UniProtKB-UniRule"/>
</dbReference>
<dbReference type="Pfam" id="PF07479">
    <property type="entry name" value="NAD_Gly3P_dh_C"/>
    <property type="match status" value="1"/>
</dbReference>
<dbReference type="PANTHER" id="PTHR11728:SF8">
    <property type="entry name" value="GLYCEROL-3-PHOSPHATE DEHYDROGENASE [NAD(+)]-RELATED"/>
    <property type="match status" value="1"/>
</dbReference>
<dbReference type="SUPFAM" id="SSF48179">
    <property type="entry name" value="6-phosphogluconate dehydrogenase C-terminal domain-like"/>
    <property type="match status" value="1"/>
</dbReference>
<dbReference type="GO" id="GO:0046168">
    <property type="term" value="P:glycerol-3-phosphate catabolic process"/>
    <property type="evidence" value="ECO:0007669"/>
    <property type="project" value="UniProtKB-UniRule"/>
</dbReference>
<dbReference type="STRING" id="105984.A0A427XLB2"/>
<evidence type="ECO:0000256" key="7">
    <source>
        <dbReference type="PIRSR" id="PIRSR000114-3"/>
    </source>
</evidence>
<evidence type="ECO:0000256" key="6">
    <source>
        <dbReference type="PIRSR" id="PIRSR000114-2"/>
    </source>
</evidence>
<dbReference type="GeneID" id="39593904"/>
<dbReference type="SUPFAM" id="SSF51735">
    <property type="entry name" value="NAD(P)-binding Rossmann-fold domains"/>
    <property type="match status" value="1"/>
</dbReference>
<feature type="domain" description="Glycerol-3-phosphate dehydrogenase NAD-dependent N-terminal" evidence="10">
    <location>
        <begin position="61"/>
        <end position="229"/>
    </location>
</feature>
<dbReference type="PANTHER" id="PTHR11728">
    <property type="entry name" value="GLYCEROL-3-PHOSPHATE DEHYDROGENASE"/>
    <property type="match status" value="1"/>
</dbReference>
<dbReference type="GO" id="GO:0042803">
    <property type="term" value="F:protein homodimerization activity"/>
    <property type="evidence" value="ECO:0007669"/>
    <property type="project" value="InterPro"/>
</dbReference>
<dbReference type="NCBIfam" id="TIGR03376">
    <property type="entry name" value="glycerol3P_DH"/>
    <property type="match status" value="1"/>
</dbReference>
<evidence type="ECO:0000259" key="10">
    <source>
        <dbReference type="Pfam" id="PF01210"/>
    </source>
</evidence>
<sequence length="402" mass="42978">MSSSSSSTAAPSPAIQSILPRLAAVRAHLAPPNPTTARNLASAALTSSTKPTSTINMAKDKVAIIGSGNWGSAIARIAGQNVVKHSDVFESSRVPLWVFEEMIDGKKLTDIINTTHINVKYLPDIPLSDNVVAIPDIAKAVEGATALVFVMPHQFLAKALDAIEGHVAPGAKAISLIKGVDVHGSDIHIFADVIEKRLGISCSALSGANIASEVALERFSETTVGYRKDKEDEGLLWQKLFETPKFRVQLIEDVDGVSLCGALKNVVAVAAGLSDGLGYGNNTKSAIMRIGLLETKNFCLEFFNDVKPETFLQESAGVADLITSCLGGRNRKTAEAFVTTGKPFDVLEREMLGGQKLQGIHTAMDVHNFLKARNRLGAYPLFDKVYHICWDGLAADTLTDGL</sequence>
<feature type="binding site" evidence="7">
    <location>
        <begin position="66"/>
        <end position="71"/>
    </location>
    <ligand>
        <name>NAD(+)</name>
        <dbReference type="ChEBI" id="CHEBI:57540"/>
    </ligand>
</feature>
<dbReference type="InterPro" id="IPR036291">
    <property type="entry name" value="NAD(P)-bd_dom_sf"/>
</dbReference>
<dbReference type="Gene3D" id="3.40.50.720">
    <property type="entry name" value="NAD(P)-binding Rossmann-like Domain"/>
    <property type="match status" value="1"/>
</dbReference>
<dbReference type="GO" id="GO:0051287">
    <property type="term" value="F:NAD binding"/>
    <property type="evidence" value="ECO:0007669"/>
    <property type="project" value="UniProtKB-UniRule"/>
</dbReference>
<evidence type="ECO:0000256" key="3">
    <source>
        <dbReference type="ARBA" id="ARBA00023027"/>
    </source>
</evidence>
<gene>
    <name evidence="12" type="primary">GPD1_2</name>
    <name evidence="12" type="ORF">EHS24_009361</name>
</gene>
<dbReference type="GO" id="GO:0005975">
    <property type="term" value="P:carbohydrate metabolic process"/>
    <property type="evidence" value="ECO:0007669"/>
    <property type="project" value="InterPro"/>
</dbReference>
<comment type="catalytic activity">
    <reaction evidence="4 9">
        <text>sn-glycerol 3-phosphate + NAD(+) = dihydroxyacetone phosphate + NADH + H(+)</text>
        <dbReference type="Rhea" id="RHEA:11092"/>
        <dbReference type="ChEBI" id="CHEBI:15378"/>
        <dbReference type="ChEBI" id="CHEBI:57540"/>
        <dbReference type="ChEBI" id="CHEBI:57597"/>
        <dbReference type="ChEBI" id="CHEBI:57642"/>
        <dbReference type="ChEBI" id="CHEBI:57945"/>
        <dbReference type="EC" id="1.1.1.8"/>
    </reaction>
</comment>
<dbReference type="EC" id="1.1.1.8" evidence="9"/>
<keyword evidence="3 7" id="KW-0520">NAD</keyword>
<keyword evidence="13" id="KW-1185">Reference proteome</keyword>
<dbReference type="GO" id="GO:0005634">
    <property type="term" value="C:nucleus"/>
    <property type="evidence" value="ECO:0007669"/>
    <property type="project" value="TreeGrafter"/>
</dbReference>
<evidence type="ECO:0000256" key="8">
    <source>
        <dbReference type="RuleBase" id="RU000437"/>
    </source>
</evidence>
<dbReference type="PRINTS" id="PR00077">
    <property type="entry name" value="GPDHDRGNASE"/>
</dbReference>
<dbReference type="FunFam" id="3.40.50.720:FF:000365">
    <property type="entry name" value="Glycerol-3-phosphate dehydrogenase [NAD(+)]"/>
    <property type="match status" value="1"/>
</dbReference>
<evidence type="ECO:0000313" key="12">
    <source>
        <dbReference type="EMBL" id="RSH79709.1"/>
    </source>
</evidence>
<feature type="binding site" evidence="7">
    <location>
        <position position="155"/>
    </location>
    <ligand>
        <name>NAD(+)</name>
        <dbReference type="ChEBI" id="CHEBI:57540"/>
    </ligand>
</feature>
<dbReference type="RefSeq" id="XP_028474818.1">
    <property type="nucleotide sequence ID" value="XM_028624650.1"/>
</dbReference>
<name>A0A427XLB2_9TREE</name>
<dbReference type="InterPro" id="IPR006109">
    <property type="entry name" value="G3P_DH_NAD-dep_C"/>
</dbReference>
<feature type="binding site" evidence="7">
    <location>
        <position position="358"/>
    </location>
    <ligand>
        <name>NAD(+)</name>
        <dbReference type="ChEBI" id="CHEBI:57540"/>
    </ligand>
</feature>
<protein>
    <recommendedName>
        <fullName evidence="9">Glycerol-3-phosphate dehydrogenase [NAD(+)]</fullName>
        <ecNumber evidence="9">1.1.1.8</ecNumber>
    </recommendedName>
</protein>
<feature type="binding site" evidence="7">
    <location>
        <position position="356"/>
    </location>
    <ligand>
        <name>NAD(+)</name>
        <dbReference type="ChEBI" id="CHEBI:57540"/>
    </ligand>
</feature>
<evidence type="ECO:0000256" key="1">
    <source>
        <dbReference type="ARBA" id="ARBA00011009"/>
    </source>
</evidence>
<dbReference type="Gene3D" id="1.10.1040.10">
    <property type="entry name" value="N-(1-d-carboxylethyl)-l-norvaline Dehydrogenase, domain 2"/>
    <property type="match status" value="1"/>
</dbReference>
<dbReference type="Pfam" id="PF01210">
    <property type="entry name" value="NAD_Gly3P_dh_N"/>
    <property type="match status" value="1"/>
</dbReference>
<evidence type="ECO:0000259" key="11">
    <source>
        <dbReference type="Pfam" id="PF07479"/>
    </source>
</evidence>
<reference evidence="12 13" key="1">
    <citation type="submission" date="2018-11" db="EMBL/GenBank/DDBJ databases">
        <title>Genome sequence of Apiotrichum porosum DSM 27194.</title>
        <authorList>
            <person name="Aliyu H."/>
            <person name="Gorte O."/>
            <person name="Ochsenreither K."/>
        </authorList>
    </citation>
    <scope>NUCLEOTIDE SEQUENCE [LARGE SCALE GENOMIC DNA]</scope>
    <source>
        <strain evidence="12 13">DSM 27194</strain>
    </source>
</reference>
<dbReference type="GO" id="GO:0005829">
    <property type="term" value="C:cytosol"/>
    <property type="evidence" value="ECO:0007669"/>
    <property type="project" value="TreeGrafter"/>
</dbReference>
<dbReference type="Proteomes" id="UP000279236">
    <property type="component" value="Unassembled WGS sequence"/>
</dbReference>
<dbReference type="OrthoDB" id="10263760at2759"/>
<evidence type="ECO:0000313" key="13">
    <source>
        <dbReference type="Proteomes" id="UP000279236"/>
    </source>
</evidence>
<dbReference type="FunFam" id="1.10.1040.10:FF:000004">
    <property type="entry name" value="Glycerol-3-phosphate dehydrogenase [NAD(+)]"/>
    <property type="match status" value="1"/>
</dbReference>
<dbReference type="InterPro" id="IPR006168">
    <property type="entry name" value="G3P_DH_NAD-dep"/>
</dbReference>
<dbReference type="InterPro" id="IPR011128">
    <property type="entry name" value="G3P_DH_NAD-dep_N"/>
</dbReference>
<proteinExistence type="inferred from homology"/>
<dbReference type="EMBL" id="RSCE01000009">
    <property type="protein sequence ID" value="RSH79709.1"/>
    <property type="molecule type" value="Genomic_DNA"/>
</dbReference>
<dbReference type="AlphaFoldDB" id="A0A427XLB2"/>
<feature type="binding site" evidence="7">
    <location>
        <position position="99"/>
    </location>
    <ligand>
        <name>NAD(+)</name>
        <dbReference type="ChEBI" id="CHEBI:57540"/>
    </ligand>
</feature>
<evidence type="ECO:0000256" key="9">
    <source>
        <dbReference type="RuleBase" id="RU361243"/>
    </source>
</evidence>
<organism evidence="12 13">
    <name type="scientific">Apiotrichum porosum</name>
    <dbReference type="NCBI Taxonomy" id="105984"/>
    <lineage>
        <taxon>Eukaryota</taxon>
        <taxon>Fungi</taxon>
        <taxon>Dikarya</taxon>
        <taxon>Basidiomycota</taxon>
        <taxon>Agaricomycotina</taxon>
        <taxon>Tremellomycetes</taxon>
        <taxon>Trichosporonales</taxon>
        <taxon>Trichosporonaceae</taxon>
        <taxon>Apiotrichum</taxon>
    </lineage>
</organism>
<dbReference type="PIRSF" id="PIRSF000114">
    <property type="entry name" value="Glycerol-3-P_dh"/>
    <property type="match status" value="1"/>
</dbReference>
<evidence type="ECO:0000256" key="2">
    <source>
        <dbReference type="ARBA" id="ARBA00023002"/>
    </source>
</evidence>
<feature type="active site" description="Proton acceptor" evidence="5">
    <location>
        <position position="264"/>
    </location>
</feature>
<feature type="domain" description="Glycerol-3-phosphate dehydrogenase NAD-dependent C-terminal" evidence="11">
    <location>
        <begin position="253"/>
        <end position="398"/>
    </location>
</feature>
<dbReference type="InterPro" id="IPR013328">
    <property type="entry name" value="6PGD_dom2"/>
</dbReference>
<accession>A0A427XLB2</accession>
<dbReference type="PROSITE" id="PS00957">
    <property type="entry name" value="NAD_G3PDH"/>
    <property type="match status" value="1"/>
</dbReference>
<dbReference type="InterPro" id="IPR017751">
    <property type="entry name" value="G3P_DH_NAD-dep_euk"/>
</dbReference>
<feature type="binding site" evidence="7">
    <location>
        <position position="211"/>
    </location>
    <ligand>
        <name>NAD(+)</name>
        <dbReference type="ChEBI" id="CHEBI:57540"/>
    </ligand>
</feature>
<feature type="binding site" evidence="6">
    <location>
        <position position="178"/>
    </location>
    <ligand>
        <name>substrate</name>
    </ligand>
</feature>
<comment type="similarity">
    <text evidence="1 8">Belongs to the NAD-dependent glycerol-3-phosphate dehydrogenase family.</text>
</comment>